<dbReference type="PROSITE" id="PS50109">
    <property type="entry name" value="HIS_KIN"/>
    <property type="match status" value="1"/>
</dbReference>
<dbReference type="GO" id="GO:0000156">
    <property type="term" value="F:phosphorelay response regulator activity"/>
    <property type="evidence" value="ECO:0007669"/>
    <property type="project" value="TreeGrafter"/>
</dbReference>
<dbReference type="OrthoDB" id="9808408at2"/>
<dbReference type="Pfam" id="PF16927">
    <property type="entry name" value="HisKA_7TM"/>
    <property type="match status" value="1"/>
</dbReference>
<dbReference type="SUPFAM" id="SSF55785">
    <property type="entry name" value="PYP-like sensor domain (PAS domain)"/>
    <property type="match status" value="1"/>
</dbReference>
<accession>A0A419VVC1</accession>
<gene>
    <name evidence="8" type="ORF">BC643_4420</name>
</gene>
<dbReference type="GO" id="GO:0016020">
    <property type="term" value="C:membrane"/>
    <property type="evidence" value="ECO:0007669"/>
    <property type="project" value="UniProtKB-SubCell"/>
</dbReference>
<dbReference type="Pfam" id="PF08448">
    <property type="entry name" value="PAS_4"/>
    <property type="match status" value="1"/>
</dbReference>
<evidence type="ECO:0000256" key="5">
    <source>
        <dbReference type="ARBA" id="ARBA00023136"/>
    </source>
</evidence>
<dbReference type="CDD" id="cd00130">
    <property type="entry name" value="PAS"/>
    <property type="match status" value="1"/>
</dbReference>
<dbReference type="SUPFAM" id="SSF55874">
    <property type="entry name" value="ATPase domain of HSP90 chaperone/DNA topoisomerase II/histidine kinase"/>
    <property type="match status" value="1"/>
</dbReference>
<dbReference type="PANTHER" id="PTHR42878">
    <property type="entry name" value="TWO-COMPONENT HISTIDINE KINASE"/>
    <property type="match status" value="1"/>
</dbReference>
<dbReference type="EMBL" id="RAPN01000005">
    <property type="protein sequence ID" value="RKD86104.1"/>
    <property type="molecule type" value="Genomic_DNA"/>
</dbReference>
<dbReference type="InterPro" id="IPR036890">
    <property type="entry name" value="HATPase_C_sf"/>
</dbReference>
<evidence type="ECO:0000256" key="1">
    <source>
        <dbReference type="ARBA" id="ARBA00000085"/>
    </source>
</evidence>
<feature type="transmembrane region" description="Helical" evidence="6">
    <location>
        <begin position="71"/>
        <end position="93"/>
    </location>
</feature>
<feature type="transmembrane region" description="Helical" evidence="6">
    <location>
        <begin position="12"/>
        <end position="32"/>
    </location>
</feature>
<dbReference type="SMART" id="SM00387">
    <property type="entry name" value="HATPase_c"/>
    <property type="match status" value="1"/>
</dbReference>
<feature type="transmembrane region" description="Helical" evidence="6">
    <location>
        <begin position="39"/>
        <end position="59"/>
    </location>
</feature>
<comment type="caution">
    <text evidence="8">The sequence shown here is derived from an EMBL/GenBank/DDBJ whole genome shotgun (WGS) entry which is preliminary data.</text>
</comment>
<keyword evidence="6" id="KW-0812">Transmembrane</keyword>
<sequence length="596" mass="67578">MPHEIGNYLITPLGIFLLVSGAAGIFLALYISKFKQSPGIGYLAMLQLSTAIWTIFYFLEYSAIKLDDRLFWSKLSYIGIAFIPVWFYLFSVNFESRQKKVSQKLALPLIFVSSIFIGIVFTNDYHHMHWQSAKIDSEFQTTIYQYGPFFWLIFVYIYGFLIASIINILNLIRRYSAQIHSAVWLMILACLIPVLGNIMYVFKLNPVPGFDWTPTCFFATGSILAYINIRFGLIDLIPFARQKLIDVMDDGFLLIDINYRVADINQSLLNRISRSREEVLGKHLTEVFPGREELIDQIALSEQVSRIEITTLLSPDKKHLDMRATPIFDKYNVMSGQVVIFRDITTLKNHETTILKTNSQLKQEITEKEKLIGDLDNFANTVAHDLKNTIGVVVSLSEMIEQEIAEKNYGAVADLNKLVFGSASKTLYIMEELLTMSTIRQQDITKQTVDMNSVVEESITRLSSLIESSQTTIVKPDHWPSTQAIPSWIEEVWVNFISNAVKYGGAPPVIKMGAEQLYSENKVKYWIKDNGNGLSTDDQAKLFTKFTRLEASRAHGTGLGLSIVKRIIEKLDGEVGVFSDAIPGEGCLFYFILPGN</sequence>
<dbReference type="RefSeq" id="WP_120275437.1">
    <property type="nucleotide sequence ID" value="NZ_RAPN01000005.1"/>
</dbReference>
<dbReference type="EC" id="2.7.13.3" evidence="2"/>
<dbReference type="Proteomes" id="UP000283387">
    <property type="component" value="Unassembled WGS sequence"/>
</dbReference>
<proteinExistence type="predicted"/>
<feature type="domain" description="Histidine kinase" evidence="7">
    <location>
        <begin position="381"/>
        <end position="596"/>
    </location>
</feature>
<evidence type="ECO:0000256" key="6">
    <source>
        <dbReference type="SAM" id="Phobius"/>
    </source>
</evidence>
<evidence type="ECO:0000256" key="2">
    <source>
        <dbReference type="ARBA" id="ARBA00012438"/>
    </source>
</evidence>
<dbReference type="InterPro" id="IPR036097">
    <property type="entry name" value="HisK_dim/P_sf"/>
</dbReference>
<dbReference type="InterPro" id="IPR035965">
    <property type="entry name" value="PAS-like_dom_sf"/>
</dbReference>
<feature type="transmembrane region" description="Helical" evidence="6">
    <location>
        <begin position="105"/>
        <end position="122"/>
    </location>
</feature>
<keyword evidence="9" id="KW-1185">Reference proteome</keyword>
<feature type="transmembrane region" description="Helical" evidence="6">
    <location>
        <begin position="181"/>
        <end position="200"/>
    </location>
</feature>
<keyword evidence="4 8" id="KW-0418">Kinase</keyword>
<protein>
    <recommendedName>
        <fullName evidence="2">histidine kinase</fullName>
        <ecNumber evidence="2">2.7.13.3</ecNumber>
    </recommendedName>
</protein>
<dbReference type="PANTHER" id="PTHR42878:SF15">
    <property type="entry name" value="BACTERIOPHYTOCHROME"/>
    <property type="match status" value="1"/>
</dbReference>
<dbReference type="InterPro" id="IPR005467">
    <property type="entry name" value="His_kinase_dom"/>
</dbReference>
<keyword evidence="6" id="KW-1133">Transmembrane helix</keyword>
<feature type="transmembrane region" description="Helical" evidence="6">
    <location>
        <begin position="212"/>
        <end position="233"/>
    </location>
</feature>
<dbReference type="GO" id="GO:0007234">
    <property type="term" value="P:osmosensory signaling via phosphorelay pathway"/>
    <property type="evidence" value="ECO:0007669"/>
    <property type="project" value="TreeGrafter"/>
</dbReference>
<organism evidence="8 9">
    <name type="scientific">Mangrovibacterium diazotrophicum</name>
    <dbReference type="NCBI Taxonomy" id="1261403"/>
    <lineage>
        <taxon>Bacteria</taxon>
        <taxon>Pseudomonadati</taxon>
        <taxon>Bacteroidota</taxon>
        <taxon>Bacteroidia</taxon>
        <taxon>Marinilabiliales</taxon>
        <taxon>Prolixibacteraceae</taxon>
        <taxon>Mangrovibacterium</taxon>
    </lineage>
</organism>
<evidence type="ECO:0000313" key="9">
    <source>
        <dbReference type="Proteomes" id="UP000283387"/>
    </source>
</evidence>
<feature type="transmembrane region" description="Helical" evidence="6">
    <location>
        <begin position="149"/>
        <end position="169"/>
    </location>
</feature>
<dbReference type="InterPro" id="IPR003594">
    <property type="entry name" value="HATPase_dom"/>
</dbReference>
<dbReference type="InterPro" id="IPR000014">
    <property type="entry name" value="PAS"/>
</dbReference>
<evidence type="ECO:0000256" key="4">
    <source>
        <dbReference type="ARBA" id="ARBA00022777"/>
    </source>
</evidence>
<name>A0A419VVC1_9BACT</name>
<keyword evidence="5 6" id="KW-0472">Membrane</keyword>
<reference evidence="8 9" key="1">
    <citation type="submission" date="2018-09" db="EMBL/GenBank/DDBJ databases">
        <title>Genomic Encyclopedia of Archaeal and Bacterial Type Strains, Phase II (KMG-II): from individual species to whole genera.</title>
        <authorList>
            <person name="Goeker M."/>
        </authorList>
    </citation>
    <scope>NUCLEOTIDE SEQUENCE [LARGE SCALE GENOMIC DNA]</scope>
    <source>
        <strain evidence="8 9">DSM 27148</strain>
    </source>
</reference>
<dbReference type="Gene3D" id="3.30.450.20">
    <property type="entry name" value="PAS domain"/>
    <property type="match status" value="1"/>
</dbReference>
<dbReference type="AlphaFoldDB" id="A0A419VVC1"/>
<evidence type="ECO:0000259" key="7">
    <source>
        <dbReference type="PROSITE" id="PS50109"/>
    </source>
</evidence>
<dbReference type="InterPro" id="IPR004358">
    <property type="entry name" value="Sig_transdc_His_kin-like_C"/>
</dbReference>
<evidence type="ECO:0000256" key="3">
    <source>
        <dbReference type="ARBA" id="ARBA00022679"/>
    </source>
</evidence>
<keyword evidence="3" id="KW-0808">Transferase</keyword>
<dbReference type="InterPro" id="IPR031621">
    <property type="entry name" value="HisKA_7TM"/>
</dbReference>
<comment type="catalytic activity">
    <reaction evidence="1">
        <text>ATP + protein L-histidine = ADP + protein N-phospho-L-histidine.</text>
        <dbReference type="EC" id="2.7.13.3"/>
    </reaction>
</comment>
<dbReference type="InterPro" id="IPR013656">
    <property type="entry name" value="PAS_4"/>
</dbReference>
<dbReference type="Pfam" id="PF02518">
    <property type="entry name" value="HATPase_c"/>
    <property type="match status" value="1"/>
</dbReference>
<dbReference type="SUPFAM" id="SSF47384">
    <property type="entry name" value="Homodimeric domain of signal transducing histidine kinase"/>
    <property type="match status" value="1"/>
</dbReference>
<dbReference type="GO" id="GO:0000155">
    <property type="term" value="F:phosphorelay sensor kinase activity"/>
    <property type="evidence" value="ECO:0007669"/>
    <property type="project" value="InterPro"/>
</dbReference>
<dbReference type="GO" id="GO:0030295">
    <property type="term" value="F:protein kinase activator activity"/>
    <property type="evidence" value="ECO:0007669"/>
    <property type="project" value="TreeGrafter"/>
</dbReference>
<evidence type="ECO:0000313" key="8">
    <source>
        <dbReference type="EMBL" id="RKD86104.1"/>
    </source>
</evidence>
<dbReference type="Gene3D" id="3.30.565.10">
    <property type="entry name" value="Histidine kinase-like ATPase, C-terminal domain"/>
    <property type="match status" value="1"/>
</dbReference>
<dbReference type="PRINTS" id="PR00344">
    <property type="entry name" value="BCTRLSENSOR"/>
</dbReference>
<dbReference type="InterPro" id="IPR050351">
    <property type="entry name" value="BphY/WalK/GraS-like"/>
</dbReference>